<sequence>MTMASPPAPPMSLASSPVDSSAAALSPADAGAGMALSSRELTPALALTAAGKSTAGAVSASVSFVAIAVENIRWQPSIRLVQAA</sequence>
<reference evidence="1" key="2">
    <citation type="submission" date="2018-05" db="EMBL/GenBank/DDBJ databases">
        <title>OmerRS3 (Oryza meridionalis Reference Sequence Version 3).</title>
        <authorList>
            <person name="Zhang J."/>
            <person name="Kudrna D."/>
            <person name="Lee S."/>
            <person name="Talag J."/>
            <person name="Welchert J."/>
            <person name="Wing R.A."/>
        </authorList>
    </citation>
    <scope>NUCLEOTIDE SEQUENCE [LARGE SCALE GENOMIC DNA]</scope>
    <source>
        <strain evidence="1">cv. OR44</strain>
    </source>
</reference>
<dbReference type="Gramene" id="OMERI01G00410.1">
    <property type="protein sequence ID" value="OMERI01G00410.1"/>
    <property type="gene ID" value="OMERI01G00410"/>
</dbReference>
<proteinExistence type="predicted"/>
<keyword evidence="2" id="KW-1185">Reference proteome</keyword>
<evidence type="ECO:0000313" key="2">
    <source>
        <dbReference type="Proteomes" id="UP000008021"/>
    </source>
</evidence>
<organism evidence="1">
    <name type="scientific">Oryza meridionalis</name>
    <dbReference type="NCBI Taxonomy" id="40149"/>
    <lineage>
        <taxon>Eukaryota</taxon>
        <taxon>Viridiplantae</taxon>
        <taxon>Streptophyta</taxon>
        <taxon>Embryophyta</taxon>
        <taxon>Tracheophyta</taxon>
        <taxon>Spermatophyta</taxon>
        <taxon>Magnoliopsida</taxon>
        <taxon>Liliopsida</taxon>
        <taxon>Poales</taxon>
        <taxon>Poaceae</taxon>
        <taxon>BOP clade</taxon>
        <taxon>Oryzoideae</taxon>
        <taxon>Oryzeae</taxon>
        <taxon>Oryzinae</taxon>
        <taxon>Oryza</taxon>
    </lineage>
</organism>
<dbReference type="AlphaFoldDB" id="A0A0E0BW09"/>
<protein>
    <submittedName>
        <fullName evidence="1">Uncharacterized protein</fullName>
    </submittedName>
</protein>
<accession>A0A0E0BW09</accession>
<reference evidence="1" key="1">
    <citation type="submission" date="2015-04" db="UniProtKB">
        <authorList>
            <consortium name="EnsemblPlants"/>
        </authorList>
    </citation>
    <scope>IDENTIFICATION</scope>
</reference>
<dbReference type="HOGENOM" id="CLU_181822_0_0_1"/>
<name>A0A0E0BW09_9ORYZ</name>
<dbReference type="Proteomes" id="UP000008021">
    <property type="component" value="Chromosome 1"/>
</dbReference>
<dbReference type="EnsemblPlants" id="OMERI01G00410.1">
    <property type="protein sequence ID" value="OMERI01G00410.1"/>
    <property type="gene ID" value="OMERI01G00410"/>
</dbReference>
<evidence type="ECO:0000313" key="1">
    <source>
        <dbReference type="EnsemblPlants" id="OMERI01G00410.1"/>
    </source>
</evidence>